<keyword evidence="1" id="KW-0472">Membrane</keyword>
<dbReference type="SUPFAM" id="SSF55874">
    <property type="entry name" value="ATPase domain of HSP90 chaperone/DNA topoisomerase II/histidine kinase"/>
    <property type="match status" value="1"/>
</dbReference>
<dbReference type="Pfam" id="PF06580">
    <property type="entry name" value="His_kinase"/>
    <property type="match status" value="1"/>
</dbReference>
<dbReference type="InterPro" id="IPR050640">
    <property type="entry name" value="Bact_2-comp_sensor_kinase"/>
</dbReference>
<dbReference type="GO" id="GO:0000155">
    <property type="term" value="F:phosphorelay sensor kinase activity"/>
    <property type="evidence" value="ECO:0007669"/>
    <property type="project" value="InterPro"/>
</dbReference>
<dbReference type="InterPro" id="IPR010559">
    <property type="entry name" value="Sig_transdc_His_kin_internal"/>
</dbReference>
<dbReference type="Gene3D" id="3.30.565.10">
    <property type="entry name" value="Histidine kinase-like ATPase, C-terminal domain"/>
    <property type="match status" value="1"/>
</dbReference>
<keyword evidence="4" id="KW-1185">Reference proteome</keyword>
<name>A0A7K0KDI7_9BACT</name>
<comment type="caution">
    <text evidence="3">The sequence shown here is derived from an EMBL/GenBank/DDBJ whole genome shotgun (WGS) entry which is preliminary data.</text>
</comment>
<keyword evidence="3" id="KW-0418">Kinase</keyword>
<dbReference type="RefSeq" id="WP_154533580.1">
    <property type="nucleotide sequence ID" value="NZ_VUNG01000007.1"/>
</dbReference>
<keyword evidence="1" id="KW-0812">Transmembrane</keyword>
<reference evidence="3 4" key="1">
    <citation type="submission" date="2019-08" db="EMBL/GenBank/DDBJ databases">
        <title>In-depth cultivation of the pig gut microbiome towards novel bacterial diversity and tailored functional studies.</title>
        <authorList>
            <person name="Wylensek D."/>
            <person name="Hitch T.C.A."/>
            <person name="Clavel T."/>
        </authorList>
    </citation>
    <scope>NUCLEOTIDE SEQUENCE [LARGE SCALE GENOMIC DNA]</scope>
    <source>
        <strain evidence="3 4">LKV-178-WT-2A</strain>
    </source>
</reference>
<dbReference type="GO" id="GO:0016020">
    <property type="term" value="C:membrane"/>
    <property type="evidence" value="ECO:0007669"/>
    <property type="project" value="InterPro"/>
</dbReference>
<keyword evidence="3" id="KW-0808">Transferase</keyword>
<sequence>MRLRKTIKYVIKQTNCRSEWLIYSMVWTTFLLAPFLAFYIRSQVESDLTFHWWPVFHVWMLFCVYLILFIIHNFALAPMLIYRKRVHLYVFASLVLICVFSILQAKFKQYEWKHFELGGQQAIQREDRSDGQHATAEFKTPEHPSIDTTESDILSVAMMLLIMGANTGVKFYFQSERRDKQLAQLTQEKLNDQLQHLRHQINPHFLMNTLNNIHALIGLDAAKAQTSIMELSRLLRFLLYDGGHTTIPLTKEAEFIRSYIHLLRLRYADRVDIRFEVGDLPDSYQMPPLILSVFVENAFKHGVSYDAPSFIHISLQVIDKRIVFKCANSKHEKRMPIPGGIGLENVKKRLQLIYGDDYHLEINDGIESYSVVLTIPHNKNFL</sequence>
<feature type="transmembrane region" description="Helical" evidence="1">
    <location>
        <begin position="52"/>
        <end position="76"/>
    </location>
</feature>
<dbReference type="PANTHER" id="PTHR34220">
    <property type="entry name" value="SENSOR HISTIDINE KINASE YPDA"/>
    <property type="match status" value="1"/>
</dbReference>
<organism evidence="3 4">
    <name type="scientific">Hallella mizrahii</name>
    <dbReference type="NCBI Taxonomy" id="2606637"/>
    <lineage>
        <taxon>Bacteria</taxon>
        <taxon>Pseudomonadati</taxon>
        <taxon>Bacteroidota</taxon>
        <taxon>Bacteroidia</taxon>
        <taxon>Bacteroidales</taxon>
        <taxon>Prevotellaceae</taxon>
        <taxon>Hallella</taxon>
    </lineage>
</organism>
<dbReference type="EMBL" id="VUNG01000007">
    <property type="protein sequence ID" value="MST83997.1"/>
    <property type="molecule type" value="Genomic_DNA"/>
</dbReference>
<evidence type="ECO:0000256" key="1">
    <source>
        <dbReference type="SAM" id="Phobius"/>
    </source>
</evidence>
<feature type="transmembrane region" description="Helical" evidence="1">
    <location>
        <begin position="20"/>
        <end position="40"/>
    </location>
</feature>
<proteinExistence type="predicted"/>
<dbReference type="AlphaFoldDB" id="A0A7K0KDI7"/>
<dbReference type="Proteomes" id="UP000438914">
    <property type="component" value="Unassembled WGS sequence"/>
</dbReference>
<feature type="transmembrane region" description="Helical" evidence="1">
    <location>
        <begin position="88"/>
        <end position="107"/>
    </location>
</feature>
<dbReference type="InterPro" id="IPR036890">
    <property type="entry name" value="HATPase_C_sf"/>
</dbReference>
<evidence type="ECO:0000313" key="3">
    <source>
        <dbReference type="EMBL" id="MST83997.1"/>
    </source>
</evidence>
<feature type="domain" description="Signal transduction histidine kinase internal region" evidence="2">
    <location>
        <begin position="193"/>
        <end position="270"/>
    </location>
</feature>
<gene>
    <name evidence="3" type="ORF">FYJ73_04835</name>
</gene>
<protein>
    <submittedName>
        <fullName evidence="3">Histidine kinase</fullName>
    </submittedName>
</protein>
<keyword evidence="1" id="KW-1133">Transmembrane helix</keyword>
<evidence type="ECO:0000259" key="2">
    <source>
        <dbReference type="Pfam" id="PF06580"/>
    </source>
</evidence>
<dbReference type="PANTHER" id="PTHR34220:SF7">
    <property type="entry name" value="SENSOR HISTIDINE KINASE YPDA"/>
    <property type="match status" value="1"/>
</dbReference>
<accession>A0A7K0KDI7</accession>
<evidence type="ECO:0000313" key="4">
    <source>
        <dbReference type="Proteomes" id="UP000438914"/>
    </source>
</evidence>